<dbReference type="Gene3D" id="1.10.10.60">
    <property type="entry name" value="Homeodomain-like"/>
    <property type="match status" value="2"/>
</dbReference>
<evidence type="ECO:0000256" key="2">
    <source>
        <dbReference type="ARBA" id="ARBA00023125"/>
    </source>
</evidence>
<evidence type="ECO:0000313" key="5">
    <source>
        <dbReference type="EMBL" id="MDQ0008420.1"/>
    </source>
</evidence>
<evidence type="ECO:0000259" key="4">
    <source>
        <dbReference type="PROSITE" id="PS01124"/>
    </source>
</evidence>
<feature type="domain" description="HTH araC/xylS-type" evidence="4">
    <location>
        <begin position="74"/>
        <end position="175"/>
    </location>
</feature>
<protein>
    <submittedName>
        <fullName evidence="5">AraC-like DNA-binding protein</fullName>
    </submittedName>
</protein>
<dbReference type="PROSITE" id="PS00041">
    <property type="entry name" value="HTH_ARAC_FAMILY_1"/>
    <property type="match status" value="1"/>
</dbReference>
<dbReference type="PANTHER" id="PTHR46796">
    <property type="entry name" value="HTH-TYPE TRANSCRIPTIONAL ACTIVATOR RHAS-RELATED"/>
    <property type="match status" value="1"/>
</dbReference>
<keyword evidence="1" id="KW-0805">Transcription regulation</keyword>
<keyword evidence="6" id="KW-1185">Reference proteome</keyword>
<keyword evidence="2" id="KW-0238">DNA-binding</keyword>
<dbReference type="PANTHER" id="PTHR46796:SF14">
    <property type="entry name" value="TRANSCRIPTIONAL REGULATORY PROTEIN"/>
    <property type="match status" value="1"/>
</dbReference>
<keyword evidence="3" id="KW-0804">Transcription</keyword>
<accession>A0ABT9STU2</accession>
<dbReference type="InterPro" id="IPR050204">
    <property type="entry name" value="AraC_XylS_family_regulators"/>
</dbReference>
<dbReference type="InterPro" id="IPR018060">
    <property type="entry name" value="HTH_AraC"/>
</dbReference>
<dbReference type="SMART" id="SM00342">
    <property type="entry name" value="HTH_ARAC"/>
    <property type="match status" value="1"/>
</dbReference>
<dbReference type="RefSeq" id="WP_306847073.1">
    <property type="nucleotide sequence ID" value="NZ_JAUSSK010000001.1"/>
</dbReference>
<dbReference type="InterPro" id="IPR009057">
    <property type="entry name" value="Homeodomain-like_sf"/>
</dbReference>
<dbReference type="PROSITE" id="PS01124">
    <property type="entry name" value="HTH_ARAC_FAMILY_2"/>
    <property type="match status" value="1"/>
</dbReference>
<proteinExistence type="predicted"/>
<reference evidence="5 6" key="1">
    <citation type="submission" date="2023-07" db="EMBL/GenBank/DDBJ databases">
        <title>Sorghum-associated microbial communities from plants grown in Nebraska, USA.</title>
        <authorList>
            <person name="Schachtman D."/>
        </authorList>
    </citation>
    <scope>NUCLEOTIDE SEQUENCE [LARGE SCALE GENOMIC DNA]</scope>
    <source>
        <strain evidence="5 6">CC60</strain>
    </source>
</reference>
<dbReference type="EMBL" id="JAUSSK010000001">
    <property type="protein sequence ID" value="MDQ0008420.1"/>
    <property type="molecule type" value="Genomic_DNA"/>
</dbReference>
<dbReference type="Pfam" id="PF12833">
    <property type="entry name" value="HTH_18"/>
    <property type="match status" value="1"/>
</dbReference>
<evidence type="ECO:0000256" key="1">
    <source>
        <dbReference type="ARBA" id="ARBA00023015"/>
    </source>
</evidence>
<organism evidence="5 6">
    <name type="scientific">Luteibacter jiangsuensis</name>
    <dbReference type="NCBI Taxonomy" id="637577"/>
    <lineage>
        <taxon>Bacteria</taxon>
        <taxon>Pseudomonadati</taxon>
        <taxon>Pseudomonadota</taxon>
        <taxon>Gammaproteobacteria</taxon>
        <taxon>Lysobacterales</taxon>
        <taxon>Rhodanobacteraceae</taxon>
        <taxon>Luteibacter</taxon>
    </lineage>
</organism>
<dbReference type="SUPFAM" id="SSF46689">
    <property type="entry name" value="Homeodomain-like"/>
    <property type="match status" value="2"/>
</dbReference>
<sequence>MQLEPSGPLLRAGADRTVACTVRQLLNKALRELDDLARADKAACVDFITLALRIHQTSVGPGEPPRPPSGLADWQVCIVNERALAQLDAPLAIHDLAAACNLSRGYFTRAFKATFGVSPHRWRIGKRIEQACHKLANSYEAIADIAVACGFSDQAHFTRSFKSTVGMTPNVYRRLRYATIVQSNASAPDYVGRLAG</sequence>
<name>A0ABT9STU2_9GAMM</name>
<comment type="caution">
    <text evidence="5">The sequence shown here is derived from an EMBL/GenBank/DDBJ whole genome shotgun (WGS) entry which is preliminary data.</text>
</comment>
<dbReference type="InterPro" id="IPR018062">
    <property type="entry name" value="HTH_AraC-typ_CS"/>
</dbReference>
<dbReference type="PRINTS" id="PR00032">
    <property type="entry name" value="HTHARAC"/>
</dbReference>
<evidence type="ECO:0000256" key="3">
    <source>
        <dbReference type="ARBA" id="ARBA00023163"/>
    </source>
</evidence>
<dbReference type="InterPro" id="IPR020449">
    <property type="entry name" value="Tscrpt_reg_AraC-type_HTH"/>
</dbReference>
<evidence type="ECO:0000313" key="6">
    <source>
        <dbReference type="Proteomes" id="UP001237737"/>
    </source>
</evidence>
<gene>
    <name evidence="5" type="ORF">J2T07_000579</name>
</gene>
<dbReference type="Proteomes" id="UP001237737">
    <property type="component" value="Unassembled WGS sequence"/>
</dbReference>